<reference evidence="11" key="1">
    <citation type="journal article" date="2019" name="Int. J. Syst. Evol. Microbiol.">
        <title>The Global Catalogue of Microorganisms (GCM) 10K type strain sequencing project: providing services to taxonomists for standard genome sequencing and annotation.</title>
        <authorList>
            <consortium name="The Broad Institute Genomics Platform"/>
            <consortium name="The Broad Institute Genome Sequencing Center for Infectious Disease"/>
            <person name="Wu L."/>
            <person name="Ma J."/>
        </authorList>
    </citation>
    <scope>NUCLEOTIDE SEQUENCE [LARGE SCALE GENOMIC DNA]</scope>
    <source>
        <strain evidence="11">JCM 18015</strain>
    </source>
</reference>
<protein>
    <recommendedName>
        <fullName evidence="4 8">3-deoxy-D-manno-octulosonic acid transferase</fullName>
        <shortName evidence="8">Kdo transferase</shortName>
        <ecNumber evidence="3 8">2.4.99.12</ecNumber>
    </recommendedName>
    <alternativeName>
        <fullName evidence="6 8">Lipid IV(A) 3-deoxy-D-manno-octulosonic acid transferase</fullName>
    </alternativeName>
</protein>
<dbReference type="InterPro" id="IPR038107">
    <property type="entry name" value="Glycos_transf_N_sf"/>
</dbReference>
<comment type="function">
    <text evidence="1 8">Involved in lipopolysaccharide (LPS) biosynthesis. Catalyzes the transfer of 3-deoxy-D-manno-octulosonate (Kdo) residue(s) from CMP-Kdo to lipid IV(A), the tetraacyldisaccharide-1,4'-bisphosphate precursor of lipid A.</text>
</comment>
<evidence type="ECO:0000256" key="5">
    <source>
        <dbReference type="ARBA" id="ARBA00022679"/>
    </source>
</evidence>
<dbReference type="EC" id="2.4.99.12" evidence="3 8"/>
<dbReference type="Gene3D" id="3.40.50.2000">
    <property type="entry name" value="Glycogen Phosphorylase B"/>
    <property type="match status" value="1"/>
</dbReference>
<evidence type="ECO:0000313" key="10">
    <source>
        <dbReference type="EMBL" id="GAA5080237.1"/>
    </source>
</evidence>
<comment type="caution">
    <text evidence="10">The sequence shown here is derived from an EMBL/GenBank/DDBJ whole genome shotgun (WGS) entry which is preliminary data.</text>
</comment>
<dbReference type="RefSeq" id="WP_259553305.1">
    <property type="nucleotide sequence ID" value="NZ_BAABHW010000006.1"/>
</dbReference>
<name>A0ABP9LPU4_9RHOB</name>
<dbReference type="SUPFAM" id="SSF53756">
    <property type="entry name" value="UDP-Glycosyltransferase/glycogen phosphorylase"/>
    <property type="match status" value="1"/>
</dbReference>
<dbReference type="PANTHER" id="PTHR42755">
    <property type="entry name" value="3-DEOXY-MANNO-OCTULOSONATE CYTIDYLYLTRANSFERASE"/>
    <property type="match status" value="1"/>
</dbReference>
<comment type="pathway">
    <text evidence="2 8">Bacterial outer membrane biogenesis; LPS core biosynthesis.</text>
</comment>
<gene>
    <name evidence="10" type="ORF">GCM10023209_33530</name>
</gene>
<comment type="similarity">
    <text evidence="8">Belongs to the glycosyltransferase group 1 family.</text>
</comment>
<proteinExistence type="inferred from homology"/>
<evidence type="ECO:0000256" key="7">
    <source>
        <dbReference type="ARBA" id="ARBA00049183"/>
    </source>
</evidence>
<dbReference type="GO" id="GO:0016740">
    <property type="term" value="F:transferase activity"/>
    <property type="evidence" value="ECO:0007669"/>
    <property type="project" value="UniProtKB-KW"/>
</dbReference>
<dbReference type="PANTHER" id="PTHR42755:SF1">
    <property type="entry name" value="3-DEOXY-D-MANNO-OCTULOSONIC ACID TRANSFERASE, MITOCHONDRIAL-RELATED"/>
    <property type="match status" value="1"/>
</dbReference>
<evidence type="ECO:0000256" key="8">
    <source>
        <dbReference type="RuleBase" id="RU365103"/>
    </source>
</evidence>
<keyword evidence="8" id="KW-0448">Lipopolysaccharide biosynthesis</keyword>
<keyword evidence="8" id="KW-1003">Cell membrane</keyword>
<comment type="subcellular location">
    <subcellularLocation>
        <location evidence="8">Cell membrane</location>
    </subcellularLocation>
</comment>
<evidence type="ECO:0000256" key="6">
    <source>
        <dbReference type="ARBA" id="ARBA00031445"/>
    </source>
</evidence>
<dbReference type="Gene3D" id="3.40.50.11720">
    <property type="entry name" value="3-Deoxy-D-manno-octulosonic-acid transferase, N-terminal domain"/>
    <property type="match status" value="1"/>
</dbReference>
<dbReference type="Pfam" id="PF04413">
    <property type="entry name" value="Glycos_transf_N"/>
    <property type="match status" value="1"/>
</dbReference>
<keyword evidence="5 8" id="KW-0808">Transferase</keyword>
<dbReference type="EMBL" id="BAABHW010000006">
    <property type="protein sequence ID" value="GAA5080237.1"/>
    <property type="molecule type" value="Genomic_DNA"/>
</dbReference>
<evidence type="ECO:0000256" key="2">
    <source>
        <dbReference type="ARBA" id="ARBA00004713"/>
    </source>
</evidence>
<accession>A0ABP9LPU4</accession>
<comment type="catalytic activity">
    <reaction evidence="7 8">
        <text>lipid IVA (E. coli) + CMP-3-deoxy-beta-D-manno-octulosonate = alpha-Kdo-(2-&gt;6)-lipid IVA (E. coli) + CMP + H(+)</text>
        <dbReference type="Rhea" id="RHEA:28066"/>
        <dbReference type="ChEBI" id="CHEBI:15378"/>
        <dbReference type="ChEBI" id="CHEBI:58603"/>
        <dbReference type="ChEBI" id="CHEBI:60364"/>
        <dbReference type="ChEBI" id="CHEBI:60377"/>
        <dbReference type="ChEBI" id="CHEBI:85987"/>
        <dbReference type="EC" id="2.4.99.12"/>
    </reaction>
</comment>
<evidence type="ECO:0000256" key="3">
    <source>
        <dbReference type="ARBA" id="ARBA00012621"/>
    </source>
</evidence>
<dbReference type="Proteomes" id="UP001499910">
    <property type="component" value="Unassembled WGS sequence"/>
</dbReference>
<sequence>MGVSPALALYLTWSGRGAAPFAERKLRERLEAGKEDRDRLYERRGEPRVPRPEGKLVWFHAASVGESLAILELIRRLLEEREDLSVLVTTGTVTSAGVMAERLPERAIHQYIPLDARRFVTGFLDHWRPDVAVWTESELWPTLICETHARGIPMLMINARMSKASHDKWRFLRGMAKSLLRRFDHALVQDDLTEMYLRRLGLPPLRMEVTGTLKEGAAALPCDEDERRAIAEHLGGRPVWLAASTHPGEERIALDAHRIALKANPRLLLIIVPRHPQRGDEIAQMIQADGWRFNRRTADELPDDEANVYLADTIGELGLWYRIAPISFVGGSMTPVGGHNPFEPAALGSAILHGPYVTNFVDIYQRLTEAKAAWLISGPDKLAIAVNDLLNPDRAASMAHAAWEVVSAGSEITDKAVDLVLDHLDGAAERAE</sequence>
<evidence type="ECO:0000259" key="9">
    <source>
        <dbReference type="Pfam" id="PF04413"/>
    </source>
</evidence>
<evidence type="ECO:0000256" key="4">
    <source>
        <dbReference type="ARBA" id="ARBA00019077"/>
    </source>
</evidence>
<evidence type="ECO:0000313" key="11">
    <source>
        <dbReference type="Proteomes" id="UP001499910"/>
    </source>
</evidence>
<dbReference type="InterPro" id="IPR007507">
    <property type="entry name" value="Glycos_transf_N"/>
</dbReference>
<organism evidence="10 11">
    <name type="scientific">[Roseibacterium] beibuensis</name>
    <dbReference type="NCBI Taxonomy" id="1193142"/>
    <lineage>
        <taxon>Bacteria</taxon>
        <taxon>Pseudomonadati</taxon>
        <taxon>Pseudomonadota</taxon>
        <taxon>Alphaproteobacteria</taxon>
        <taxon>Rhodobacterales</taxon>
        <taxon>Roseobacteraceae</taxon>
        <taxon>Roseicyclus</taxon>
    </lineage>
</organism>
<dbReference type="InterPro" id="IPR039901">
    <property type="entry name" value="Kdotransferase"/>
</dbReference>
<keyword evidence="11" id="KW-1185">Reference proteome</keyword>
<evidence type="ECO:0000256" key="1">
    <source>
        <dbReference type="ARBA" id="ARBA00003394"/>
    </source>
</evidence>
<keyword evidence="8" id="KW-0472">Membrane</keyword>
<feature type="domain" description="3-deoxy-D-manno-octulosonic-acid transferase N-terminal" evidence="9">
    <location>
        <begin position="39"/>
        <end position="214"/>
    </location>
</feature>